<reference evidence="2 3" key="1">
    <citation type="submission" date="2020-07" db="EMBL/GenBank/DDBJ databases">
        <title>Sequencing the genomes of 1000 actinobacteria strains.</title>
        <authorList>
            <person name="Klenk H.-P."/>
        </authorList>
    </citation>
    <scope>NUCLEOTIDE SEQUENCE [LARGE SCALE GENOMIC DNA]</scope>
    <source>
        <strain evidence="2 3">DSM 100723</strain>
    </source>
</reference>
<keyword evidence="1" id="KW-1133">Transmembrane helix</keyword>
<keyword evidence="1" id="KW-0472">Membrane</keyword>
<evidence type="ECO:0000256" key="1">
    <source>
        <dbReference type="SAM" id="Phobius"/>
    </source>
</evidence>
<comment type="caution">
    <text evidence="2">The sequence shown here is derived from an EMBL/GenBank/DDBJ whole genome shotgun (WGS) entry which is preliminary data.</text>
</comment>
<keyword evidence="3" id="KW-1185">Reference proteome</keyword>
<feature type="transmembrane region" description="Helical" evidence="1">
    <location>
        <begin position="54"/>
        <end position="75"/>
    </location>
</feature>
<sequence length="194" mass="20094">MPERNTLVRSLHDVGLAAWFGGGLMGAVGLNGGTAEAHDSTERLRLSSVGWAKWTPWQIAAVAAHTVGGIGLLVANRKRVRSQRGAGTVTVVKLVLTAAAAAVTAYSGVLGAEVARHQEEGGEGATEPHADAPEALQASQRQLKALQWAIPALTGTCLVLGAVEGEQQRGPAGLLDLDKREVVRALRRATTSAG</sequence>
<organism evidence="2 3">
    <name type="scientific">Microlunatus kandeliicorticis</name>
    <dbReference type="NCBI Taxonomy" id="1759536"/>
    <lineage>
        <taxon>Bacteria</taxon>
        <taxon>Bacillati</taxon>
        <taxon>Actinomycetota</taxon>
        <taxon>Actinomycetes</taxon>
        <taxon>Propionibacteriales</taxon>
        <taxon>Propionibacteriaceae</taxon>
        <taxon>Microlunatus</taxon>
    </lineage>
</organism>
<dbReference type="AlphaFoldDB" id="A0A7W3ITL5"/>
<keyword evidence="1" id="KW-0812">Transmembrane</keyword>
<accession>A0A7W3ITL5</accession>
<proteinExistence type="predicted"/>
<name>A0A7W3ITL5_9ACTN</name>
<dbReference type="Proteomes" id="UP000523079">
    <property type="component" value="Unassembled WGS sequence"/>
</dbReference>
<dbReference type="EMBL" id="JACGWT010000004">
    <property type="protein sequence ID" value="MBA8795024.1"/>
    <property type="molecule type" value="Genomic_DNA"/>
</dbReference>
<gene>
    <name evidence="2" type="ORF">FHX74_002652</name>
</gene>
<dbReference type="RefSeq" id="WP_182560639.1">
    <property type="nucleotide sequence ID" value="NZ_JACGWT010000004.1"/>
</dbReference>
<evidence type="ECO:0000313" key="2">
    <source>
        <dbReference type="EMBL" id="MBA8795024.1"/>
    </source>
</evidence>
<feature type="transmembrane region" description="Helical" evidence="1">
    <location>
        <begin position="14"/>
        <end position="34"/>
    </location>
</feature>
<evidence type="ECO:0000313" key="3">
    <source>
        <dbReference type="Proteomes" id="UP000523079"/>
    </source>
</evidence>
<protein>
    <submittedName>
        <fullName evidence="2">Putative membrane protein</fullName>
    </submittedName>
</protein>